<name>A0A6H2GT75_9BACL</name>
<dbReference type="EMBL" id="CP051428">
    <property type="protein sequence ID" value="QJC50610.1"/>
    <property type="molecule type" value="Genomic_DNA"/>
</dbReference>
<dbReference type="Proteomes" id="UP000502136">
    <property type="component" value="Chromosome"/>
</dbReference>
<gene>
    <name evidence="2" type="ORF">HGI30_02725</name>
</gene>
<dbReference type="AlphaFoldDB" id="A0A6H2GT75"/>
<evidence type="ECO:0000313" key="3">
    <source>
        <dbReference type="Proteomes" id="UP000502136"/>
    </source>
</evidence>
<organism evidence="2 3">
    <name type="scientific">Paenibacillus albicereus</name>
    <dbReference type="NCBI Taxonomy" id="2726185"/>
    <lineage>
        <taxon>Bacteria</taxon>
        <taxon>Bacillati</taxon>
        <taxon>Bacillota</taxon>
        <taxon>Bacilli</taxon>
        <taxon>Bacillales</taxon>
        <taxon>Paenibacillaceae</taxon>
        <taxon>Paenibacillus</taxon>
    </lineage>
</organism>
<keyword evidence="1" id="KW-0472">Membrane</keyword>
<keyword evidence="3" id="KW-1185">Reference proteome</keyword>
<proteinExistence type="predicted"/>
<sequence>MFLATAEVEATSSTFNTFDIFMILFTILIALGLARLVTQKKKNIFAIGWTAACLLVFLIVDFFMVKVWLGM</sequence>
<feature type="transmembrane region" description="Helical" evidence="1">
    <location>
        <begin position="20"/>
        <end position="37"/>
    </location>
</feature>
<keyword evidence="1" id="KW-1133">Transmembrane helix</keyword>
<feature type="transmembrane region" description="Helical" evidence="1">
    <location>
        <begin position="44"/>
        <end position="69"/>
    </location>
</feature>
<evidence type="ECO:0000256" key="1">
    <source>
        <dbReference type="SAM" id="Phobius"/>
    </source>
</evidence>
<reference evidence="2 3" key="1">
    <citation type="submission" date="2020-04" db="EMBL/GenBank/DDBJ databases">
        <title>Novel Paenibacillus strain UniB2 isolated from commercial digestive syrup.</title>
        <authorList>
            <person name="Thorat V."/>
            <person name="Kirdat K."/>
            <person name="Tiwarekar B."/>
            <person name="Yadav A."/>
        </authorList>
    </citation>
    <scope>NUCLEOTIDE SEQUENCE [LARGE SCALE GENOMIC DNA]</scope>
    <source>
        <strain evidence="2 3">UniB2</strain>
    </source>
</reference>
<keyword evidence="1" id="KW-0812">Transmembrane</keyword>
<evidence type="ECO:0008006" key="4">
    <source>
        <dbReference type="Google" id="ProtNLM"/>
    </source>
</evidence>
<accession>A0A6H2GT75</accession>
<protein>
    <recommendedName>
        <fullName evidence="4">DUF2759 family protein</fullName>
    </recommendedName>
</protein>
<dbReference type="KEGG" id="palr:HGI30_02725"/>
<evidence type="ECO:0000313" key="2">
    <source>
        <dbReference type="EMBL" id="QJC50610.1"/>
    </source>
</evidence>
<dbReference type="RefSeq" id="WP_168906287.1">
    <property type="nucleotide sequence ID" value="NZ_CP051428.1"/>
</dbReference>